<dbReference type="AlphaFoldDB" id="A0A6L6XLP2"/>
<dbReference type="RefSeq" id="WP_157340229.1">
    <property type="nucleotide sequence ID" value="NZ_WSEK01000004.1"/>
</dbReference>
<accession>A0A6L6XLP2</accession>
<evidence type="ECO:0008006" key="3">
    <source>
        <dbReference type="Google" id="ProtNLM"/>
    </source>
</evidence>
<keyword evidence="2" id="KW-1185">Reference proteome</keyword>
<dbReference type="EMBL" id="WSEK01000004">
    <property type="protein sequence ID" value="MVQ48159.1"/>
    <property type="molecule type" value="Genomic_DNA"/>
</dbReference>
<name>A0A6L6XLP2_9ACTN</name>
<dbReference type="Proteomes" id="UP000473525">
    <property type="component" value="Unassembled WGS sequence"/>
</dbReference>
<comment type="caution">
    <text evidence="1">The sequence shown here is derived from an EMBL/GenBank/DDBJ whole genome shotgun (WGS) entry which is preliminary data.</text>
</comment>
<evidence type="ECO:0000313" key="2">
    <source>
        <dbReference type="Proteomes" id="UP000473525"/>
    </source>
</evidence>
<sequence length="234" mass="24069">MRVAMATRPGHPGRSNEDFVGAVPGAVVLLDGAGIRGSEHLCRHGTAWFAHRLGATLLARLPGSADLSALLAESISEVAALHHDTCDLADPSSPQAAVAVVRAVDDRLDYLVLADVCVVLDAAAPVVVTDPREVSVRAEVLAAHDTLADQISAFRARRNRPGGYWIAKDEPAAAVEAVTGSVPLASLTGVALVSNGVALDDGLLGLIRSRGTGAVLGDGPDDATAAYWDLGYDG</sequence>
<gene>
    <name evidence="1" type="ORF">GON03_03125</name>
</gene>
<reference evidence="1 2" key="1">
    <citation type="submission" date="2019-12" db="EMBL/GenBank/DDBJ databases">
        <authorList>
            <person name="Huq M.A."/>
        </authorList>
    </citation>
    <scope>NUCLEOTIDE SEQUENCE [LARGE SCALE GENOMIC DNA]</scope>
    <source>
        <strain evidence="1 2">MAH-18</strain>
    </source>
</reference>
<proteinExistence type="predicted"/>
<organism evidence="1 2">
    <name type="scientific">Nocardioides agri</name>
    <dbReference type="NCBI Taxonomy" id="2682843"/>
    <lineage>
        <taxon>Bacteria</taxon>
        <taxon>Bacillati</taxon>
        <taxon>Actinomycetota</taxon>
        <taxon>Actinomycetes</taxon>
        <taxon>Propionibacteriales</taxon>
        <taxon>Nocardioidaceae</taxon>
        <taxon>Nocardioides</taxon>
    </lineage>
</organism>
<protein>
    <recommendedName>
        <fullName evidence="3">Integrase</fullName>
    </recommendedName>
</protein>
<evidence type="ECO:0000313" key="1">
    <source>
        <dbReference type="EMBL" id="MVQ48159.1"/>
    </source>
</evidence>